<dbReference type="AlphaFoldDB" id="A0A8J4YEX5"/>
<organism evidence="1 2">
    <name type="scientific">Chionoecetes opilio</name>
    <name type="common">Atlantic snow crab</name>
    <name type="synonym">Cancer opilio</name>
    <dbReference type="NCBI Taxonomy" id="41210"/>
    <lineage>
        <taxon>Eukaryota</taxon>
        <taxon>Metazoa</taxon>
        <taxon>Ecdysozoa</taxon>
        <taxon>Arthropoda</taxon>
        <taxon>Crustacea</taxon>
        <taxon>Multicrustacea</taxon>
        <taxon>Malacostraca</taxon>
        <taxon>Eumalacostraca</taxon>
        <taxon>Eucarida</taxon>
        <taxon>Decapoda</taxon>
        <taxon>Pleocyemata</taxon>
        <taxon>Brachyura</taxon>
        <taxon>Eubrachyura</taxon>
        <taxon>Majoidea</taxon>
        <taxon>Majidae</taxon>
        <taxon>Chionoecetes</taxon>
    </lineage>
</organism>
<reference evidence="1" key="1">
    <citation type="submission" date="2020-07" db="EMBL/GenBank/DDBJ databases">
        <title>The High-quality genome of the commercially important snow crab, Chionoecetes opilio.</title>
        <authorList>
            <person name="Jeong J.-H."/>
            <person name="Ryu S."/>
        </authorList>
    </citation>
    <scope>NUCLEOTIDE SEQUENCE</scope>
    <source>
        <strain evidence="1">MADBK_172401_WGS</strain>
        <tissue evidence="1">Digestive gland</tissue>
    </source>
</reference>
<evidence type="ECO:0000313" key="1">
    <source>
        <dbReference type="EMBL" id="KAG0721976.1"/>
    </source>
</evidence>
<sequence length="247" mass="26264">MGQVGYVERSLAAMSTPPPFPRPSPLLWVRGSACGDAGGGFGAFRVRLVPFPLTVLPSFPSGSIVRPGLLPPVSFRSPRPQLCSLARPVPLSDLFPSADCPYACDGCGSSSRRGVCLPTGLGYAGPQGVVVEGLEVLANRSHFRLSPWATGALGFLGWALAKIVHLLLFSHLPTSCRSASMSSASIVLTVEQDWRFSSSALTMTALQVEDCRWVCGSLRLVRRLPGPPTFPTLTSLCLRGCRLGLLQ</sequence>
<keyword evidence="2" id="KW-1185">Reference proteome</keyword>
<gene>
    <name evidence="1" type="ORF">GWK47_045345</name>
</gene>
<protein>
    <submittedName>
        <fullName evidence="1">Uncharacterized protein</fullName>
    </submittedName>
</protein>
<comment type="caution">
    <text evidence="1">The sequence shown here is derived from an EMBL/GenBank/DDBJ whole genome shotgun (WGS) entry which is preliminary data.</text>
</comment>
<proteinExistence type="predicted"/>
<dbReference type="Proteomes" id="UP000770661">
    <property type="component" value="Unassembled WGS sequence"/>
</dbReference>
<name>A0A8J4YEX5_CHIOP</name>
<accession>A0A8J4YEX5</accession>
<evidence type="ECO:0000313" key="2">
    <source>
        <dbReference type="Proteomes" id="UP000770661"/>
    </source>
</evidence>
<dbReference type="EMBL" id="JACEEZ010010202">
    <property type="protein sequence ID" value="KAG0721976.1"/>
    <property type="molecule type" value="Genomic_DNA"/>
</dbReference>